<evidence type="ECO:0000256" key="9">
    <source>
        <dbReference type="SAM" id="Phobius"/>
    </source>
</evidence>
<dbReference type="PANTHER" id="PTHR10844:SF19">
    <property type="entry name" value="CAVEOLIN-2"/>
    <property type="match status" value="1"/>
</dbReference>
<dbReference type="GO" id="GO:0000139">
    <property type="term" value="C:Golgi membrane"/>
    <property type="evidence" value="ECO:0007669"/>
    <property type="project" value="UniProtKB-SubCell"/>
</dbReference>
<dbReference type="PANTHER" id="PTHR10844">
    <property type="entry name" value="CAVEOLIN"/>
    <property type="match status" value="1"/>
</dbReference>
<dbReference type="OrthoDB" id="5917823at2759"/>
<gene>
    <name evidence="10" type="ORF">CBOVIS_LOCUS51</name>
</gene>
<dbReference type="EMBL" id="CADEPM010000001">
    <property type="protein sequence ID" value="CAB3396506.1"/>
    <property type="molecule type" value="Genomic_DNA"/>
</dbReference>
<comment type="subcellular location">
    <subcellularLocation>
        <location evidence="1">Cell membrane</location>
        <topology evidence="1">Peripheral membrane protein</topology>
    </subcellularLocation>
    <subcellularLocation>
        <location evidence="2">Golgi apparatus membrane</location>
        <topology evidence="2">Peripheral membrane protein</topology>
    </subcellularLocation>
    <subcellularLocation>
        <location evidence="3">Membrane</location>
        <location evidence="3">Caveola</location>
        <topology evidence="3">Peripheral membrane protein</topology>
    </subcellularLocation>
</comment>
<name>A0A8S1E8A2_9PELO</name>
<evidence type="ECO:0008006" key="12">
    <source>
        <dbReference type="Google" id="ProtNLM"/>
    </source>
</evidence>
<keyword evidence="9" id="KW-1133">Transmembrane helix</keyword>
<keyword evidence="6" id="KW-0333">Golgi apparatus</keyword>
<reference evidence="10 11" key="1">
    <citation type="submission" date="2020-04" db="EMBL/GenBank/DDBJ databases">
        <authorList>
            <person name="Laetsch R D."/>
            <person name="Stevens L."/>
            <person name="Kumar S."/>
            <person name="Blaxter L. M."/>
        </authorList>
    </citation>
    <scope>NUCLEOTIDE SEQUENCE [LARGE SCALE GENOMIC DNA]</scope>
</reference>
<proteinExistence type="inferred from homology"/>
<feature type="compositionally biased region" description="Polar residues" evidence="8">
    <location>
        <begin position="14"/>
        <end position="28"/>
    </location>
</feature>
<dbReference type="AlphaFoldDB" id="A0A8S1E8A2"/>
<dbReference type="InterPro" id="IPR001612">
    <property type="entry name" value="Caveolin"/>
</dbReference>
<comment type="similarity">
    <text evidence="4">Belongs to the caveolin family.</text>
</comment>
<dbReference type="GO" id="GO:0060090">
    <property type="term" value="F:molecular adaptor activity"/>
    <property type="evidence" value="ECO:0007669"/>
    <property type="project" value="TreeGrafter"/>
</dbReference>
<evidence type="ECO:0000256" key="5">
    <source>
        <dbReference type="ARBA" id="ARBA00022475"/>
    </source>
</evidence>
<keyword evidence="11" id="KW-1185">Reference proteome</keyword>
<evidence type="ECO:0000313" key="11">
    <source>
        <dbReference type="Proteomes" id="UP000494206"/>
    </source>
</evidence>
<comment type="caution">
    <text evidence="10">The sequence shown here is derived from an EMBL/GenBank/DDBJ whole genome shotgun (WGS) entry which is preliminary data.</text>
</comment>
<evidence type="ECO:0000313" key="10">
    <source>
        <dbReference type="EMBL" id="CAB3396506.1"/>
    </source>
</evidence>
<evidence type="ECO:0000256" key="4">
    <source>
        <dbReference type="ARBA" id="ARBA00010988"/>
    </source>
</evidence>
<keyword evidence="7 9" id="KW-0472">Membrane</keyword>
<keyword evidence="5" id="KW-1003">Cell membrane</keyword>
<dbReference type="GO" id="GO:0005901">
    <property type="term" value="C:caveola"/>
    <property type="evidence" value="ECO:0007669"/>
    <property type="project" value="UniProtKB-SubCell"/>
</dbReference>
<feature type="transmembrane region" description="Helical" evidence="9">
    <location>
        <begin position="313"/>
        <end position="333"/>
    </location>
</feature>
<evidence type="ECO:0000256" key="7">
    <source>
        <dbReference type="ARBA" id="ARBA00023136"/>
    </source>
</evidence>
<dbReference type="GO" id="GO:0070836">
    <property type="term" value="P:caveola assembly"/>
    <property type="evidence" value="ECO:0007669"/>
    <property type="project" value="InterPro"/>
</dbReference>
<feature type="region of interest" description="Disordered" evidence="8">
    <location>
        <begin position="1"/>
        <end position="38"/>
    </location>
</feature>
<feature type="transmembrane region" description="Helical" evidence="9">
    <location>
        <begin position="274"/>
        <end position="307"/>
    </location>
</feature>
<evidence type="ECO:0000256" key="8">
    <source>
        <dbReference type="SAM" id="MobiDB-lite"/>
    </source>
</evidence>
<evidence type="ECO:0000256" key="2">
    <source>
        <dbReference type="ARBA" id="ARBA00004395"/>
    </source>
</evidence>
<keyword evidence="9" id="KW-0812">Transmembrane</keyword>
<organism evidence="10 11">
    <name type="scientific">Caenorhabditis bovis</name>
    <dbReference type="NCBI Taxonomy" id="2654633"/>
    <lineage>
        <taxon>Eukaryota</taxon>
        <taxon>Metazoa</taxon>
        <taxon>Ecdysozoa</taxon>
        <taxon>Nematoda</taxon>
        <taxon>Chromadorea</taxon>
        <taxon>Rhabditida</taxon>
        <taxon>Rhabditina</taxon>
        <taxon>Rhabditomorpha</taxon>
        <taxon>Rhabditoidea</taxon>
        <taxon>Rhabditidae</taxon>
        <taxon>Peloderinae</taxon>
        <taxon>Caenorhabditis</taxon>
    </lineage>
</organism>
<evidence type="ECO:0000256" key="3">
    <source>
        <dbReference type="ARBA" id="ARBA00004543"/>
    </source>
</evidence>
<protein>
    <recommendedName>
        <fullName evidence="12">Caveolin</fullName>
    </recommendedName>
</protein>
<accession>A0A8S1E8A2</accession>
<sequence>MDKLHSSSDEESEMSNATVIEQSSNFSNIYEVPPSEKSVKDVVSEAWSNYDEKEQMSESITKAIEGLEQNVMNSDVEKEFINEGSIGSNSSEDHRFVETEKKSFKAIKETVDETPSQFFPQTSIHAIHNLASEKDLVQTPRSKEDEEAIRYLRGIVPHHSSSDSVDKPRYSEIEKQIQSKKFEVEKKISAPVISKEPQRHVDSRYAPELRPKDVMENVSSSYGGTGGGGSGNDIHEHYLSHTSFKDIFSEPEKDYKSIAIVWDFSRQVFDYTRIYLYIILSTVFGIILAAIAGILVALFTFLNIWIIRPLLQLIRISLSQVAFIWPMLLLYVVRPVFYSIGAIFSTIQLKTSNSVPAVEVWENHVHLV</sequence>
<dbReference type="Pfam" id="PF01146">
    <property type="entry name" value="Caveolin"/>
    <property type="match status" value="1"/>
</dbReference>
<dbReference type="Proteomes" id="UP000494206">
    <property type="component" value="Unassembled WGS sequence"/>
</dbReference>
<evidence type="ECO:0000256" key="6">
    <source>
        <dbReference type="ARBA" id="ARBA00023034"/>
    </source>
</evidence>
<evidence type="ECO:0000256" key="1">
    <source>
        <dbReference type="ARBA" id="ARBA00004202"/>
    </source>
</evidence>